<keyword evidence="6" id="KW-0597">Phosphoprotein</keyword>
<comment type="catalytic activity">
    <reaction evidence="12">
        <text>L-seryl-[I-kappa-B protein] + ATP = O-phospho-L-seryl-[I-kappa-B protein] + ADP + H(+)</text>
        <dbReference type="Rhea" id="RHEA:19073"/>
        <dbReference type="Rhea" id="RHEA-COMP:13698"/>
        <dbReference type="Rhea" id="RHEA-COMP:13699"/>
        <dbReference type="ChEBI" id="CHEBI:15378"/>
        <dbReference type="ChEBI" id="CHEBI:29999"/>
        <dbReference type="ChEBI" id="CHEBI:30616"/>
        <dbReference type="ChEBI" id="CHEBI:83421"/>
        <dbReference type="ChEBI" id="CHEBI:456216"/>
        <dbReference type="EC" id="2.7.11.10"/>
    </reaction>
</comment>
<evidence type="ECO:0000313" key="16">
    <source>
        <dbReference type="EMBL" id="KAJ8022260.1"/>
    </source>
</evidence>
<dbReference type="EMBL" id="JAIZAY010000020">
    <property type="protein sequence ID" value="KAJ8022260.1"/>
    <property type="molecule type" value="Genomic_DNA"/>
</dbReference>
<dbReference type="PROSITE" id="PS50011">
    <property type="entry name" value="PROTEIN_KINASE_DOM"/>
    <property type="match status" value="1"/>
</dbReference>
<dbReference type="SUPFAM" id="SSF56112">
    <property type="entry name" value="Protein kinase-like (PK-like)"/>
    <property type="match status" value="1"/>
</dbReference>
<dbReference type="SMART" id="SM00220">
    <property type="entry name" value="S_TKc"/>
    <property type="match status" value="1"/>
</dbReference>
<dbReference type="GO" id="GO:0045944">
    <property type="term" value="P:positive regulation of transcription by RNA polymerase II"/>
    <property type="evidence" value="ECO:0007669"/>
    <property type="project" value="TreeGrafter"/>
</dbReference>
<dbReference type="EC" id="2.7.11.10" evidence="3"/>
<keyword evidence="8 13" id="KW-0547">Nucleotide-binding</keyword>
<dbReference type="Pfam" id="PF18397">
    <property type="entry name" value="IKBKB_SDD"/>
    <property type="match status" value="1"/>
</dbReference>
<evidence type="ECO:0000256" key="5">
    <source>
        <dbReference type="ARBA" id="ARBA00022527"/>
    </source>
</evidence>
<dbReference type="Pfam" id="PF00069">
    <property type="entry name" value="Pkinase"/>
    <property type="match status" value="1"/>
</dbReference>
<dbReference type="OrthoDB" id="267381at2759"/>
<dbReference type="InterPro" id="IPR011009">
    <property type="entry name" value="Kinase-like_dom_sf"/>
</dbReference>
<evidence type="ECO:0000256" key="14">
    <source>
        <dbReference type="SAM" id="MobiDB-lite"/>
    </source>
</evidence>
<evidence type="ECO:0000313" key="17">
    <source>
        <dbReference type="Proteomes" id="UP001152320"/>
    </source>
</evidence>
<accession>A0A9Q0YIZ5</accession>
<dbReference type="Gene3D" id="1.10.510.10">
    <property type="entry name" value="Transferase(Phosphotransferase) domain 1"/>
    <property type="match status" value="1"/>
</dbReference>
<dbReference type="PANTHER" id="PTHR22969:SF17">
    <property type="entry name" value="INHIBITOR OF NUCLEAR FACTOR KAPPA-B KINASE SUBUNIT BETA"/>
    <property type="match status" value="1"/>
</dbReference>
<gene>
    <name evidence="16" type="ORF">HOLleu_37104</name>
</gene>
<evidence type="ECO:0000256" key="6">
    <source>
        <dbReference type="ARBA" id="ARBA00022553"/>
    </source>
</evidence>
<evidence type="ECO:0000256" key="10">
    <source>
        <dbReference type="ARBA" id="ARBA00022840"/>
    </source>
</evidence>
<feature type="domain" description="Protein kinase" evidence="15">
    <location>
        <begin position="16"/>
        <end position="308"/>
    </location>
</feature>
<dbReference type="InterPro" id="IPR008271">
    <property type="entry name" value="Ser/Thr_kinase_AS"/>
</dbReference>
<evidence type="ECO:0000256" key="7">
    <source>
        <dbReference type="ARBA" id="ARBA00022679"/>
    </source>
</evidence>
<dbReference type="Gene3D" id="1.20.1270.250">
    <property type="match status" value="1"/>
</dbReference>
<evidence type="ECO:0000256" key="12">
    <source>
        <dbReference type="ARBA" id="ARBA00048789"/>
    </source>
</evidence>
<reference evidence="16" key="1">
    <citation type="submission" date="2021-10" db="EMBL/GenBank/DDBJ databases">
        <title>Tropical sea cucumber genome reveals ecological adaptation and Cuvierian tubules defense mechanism.</title>
        <authorList>
            <person name="Chen T."/>
        </authorList>
    </citation>
    <scope>NUCLEOTIDE SEQUENCE</scope>
    <source>
        <strain evidence="16">Nanhai2018</strain>
        <tissue evidence="16">Muscle</tissue>
    </source>
</reference>
<evidence type="ECO:0000256" key="3">
    <source>
        <dbReference type="ARBA" id="ARBA00012442"/>
    </source>
</evidence>
<dbReference type="InterPro" id="IPR041185">
    <property type="entry name" value="IKBKB_SDD"/>
</dbReference>
<proteinExistence type="predicted"/>
<dbReference type="PANTHER" id="PTHR22969">
    <property type="entry name" value="IKB KINASE"/>
    <property type="match status" value="1"/>
</dbReference>
<dbReference type="PROSITE" id="PS00108">
    <property type="entry name" value="PROTEIN_KINASE_ST"/>
    <property type="match status" value="1"/>
</dbReference>
<evidence type="ECO:0000256" key="2">
    <source>
        <dbReference type="ARBA" id="ARBA00004496"/>
    </source>
</evidence>
<feature type="binding site" evidence="13">
    <location>
        <position position="45"/>
    </location>
    <ligand>
        <name>ATP</name>
        <dbReference type="ChEBI" id="CHEBI:30616"/>
    </ligand>
</feature>
<comment type="caution">
    <text evidence="16">The sequence shown here is derived from an EMBL/GenBank/DDBJ whole genome shotgun (WGS) entry which is preliminary data.</text>
</comment>
<keyword evidence="11" id="KW-0539">Nucleus</keyword>
<dbReference type="Proteomes" id="UP001152320">
    <property type="component" value="Chromosome 20"/>
</dbReference>
<keyword evidence="7" id="KW-0808">Transferase</keyword>
<dbReference type="GO" id="GO:0005634">
    <property type="term" value="C:nucleus"/>
    <property type="evidence" value="ECO:0007669"/>
    <property type="project" value="UniProtKB-SubCell"/>
</dbReference>
<dbReference type="GO" id="GO:0005524">
    <property type="term" value="F:ATP binding"/>
    <property type="evidence" value="ECO:0007669"/>
    <property type="project" value="UniProtKB-UniRule"/>
</dbReference>
<dbReference type="AlphaFoldDB" id="A0A9Q0YIZ5"/>
<evidence type="ECO:0000256" key="8">
    <source>
        <dbReference type="ARBA" id="ARBA00022741"/>
    </source>
</evidence>
<keyword evidence="10 13" id="KW-0067">ATP-binding</keyword>
<dbReference type="Gene3D" id="3.10.20.90">
    <property type="entry name" value="Phosphatidylinositol 3-kinase Catalytic Subunit, Chain A, domain 1"/>
    <property type="match status" value="1"/>
</dbReference>
<dbReference type="InterPro" id="IPR000719">
    <property type="entry name" value="Prot_kinase_dom"/>
</dbReference>
<evidence type="ECO:0000259" key="15">
    <source>
        <dbReference type="PROSITE" id="PS50011"/>
    </source>
</evidence>
<keyword evidence="5" id="KW-0723">Serine/threonine-protein kinase</keyword>
<dbReference type="GO" id="GO:0008384">
    <property type="term" value="F:IkappaB kinase activity"/>
    <property type="evidence" value="ECO:0007669"/>
    <property type="project" value="UniProtKB-EC"/>
</dbReference>
<name>A0A9Q0YIZ5_HOLLE</name>
<dbReference type="InterPro" id="IPR017441">
    <property type="entry name" value="Protein_kinase_ATP_BS"/>
</dbReference>
<evidence type="ECO:0000256" key="11">
    <source>
        <dbReference type="ARBA" id="ARBA00023242"/>
    </source>
</evidence>
<keyword evidence="17" id="KW-1185">Reference proteome</keyword>
<dbReference type="GO" id="GO:0033209">
    <property type="term" value="P:tumor necrosis factor-mediated signaling pathway"/>
    <property type="evidence" value="ECO:0007669"/>
    <property type="project" value="TreeGrafter"/>
</dbReference>
<protein>
    <recommendedName>
        <fullName evidence="3">IkappaB kinase</fullName>
        <ecNumber evidence="3">2.7.11.10</ecNumber>
    </recommendedName>
</protein>
<feature type="region of interest" description="Disordered" evidence="14">
    <location>
        <begin position="698"/>
        <end position="734"/>
    </location>
</feature>
<keyword evidence="4" id="KW-0963">Cytoplasm</keyword>
<dbReference type="GO" id="GO:0008385">
    <property type="term" value="C:IkappaB kinase complex"/>
    <property type="evidence" value="ECO:0007669"/>
    <property type="project" value="TreeGrafter"/>
</dbReference>
<dbReference type="InterPro" id="IPR051180">
    <property type="entry name" value="IKK"/>
</dbReference>
<comment type="subcellular location">
    <subcellularLocation>
        <location evidence="2">Cytoplasm</location>
    </subcellularLocation>
    <subcellularLocation>
        <location evidence="1">Nucleus</location>
    </subcellularLocation>
</comment>
<evidence type="ECO:0000256" key="13">
    <source>
        <dbReference type="PROSITE-ProRule" id="PRU10141"/>
    </source>
</evidence>
<evidence type="ECO:0000256" key="9">
    <source>
        <dbReference type="ARBA" id="ARBA00022777"/>
    </source>
</evidence>
<sequence>MNCPHSRQCVASKEEWIFVHSLGSGSYGDVHLYKNESTHECIAVKRFKGKLQHQKSCDRWRKEVKILQTLDHLNIVKAFDIPEQLKDPTSHHPLLATEYCEGGNLRKVIGKISHLSGLPQTDVCNILSQIADGLMYLHEKGIIHRDLKPENIVLKPAGSKIIYKIIDLGFAKDLGNETASSSFAGTHVYADPYLHMKLEYDKAVDYWSMGVLCFELITGRRPFFPVEHQPPVPFYNCMNKRPSNCVCMVQTINGKYEFSGTIPRGSSLSRNVAKSFEIWLRNMFLCDRNRRGFILKDDGSSSHWYNYLKEVTKIKELNVFCMKTNKMLTYRSNKIATIGILQKHLAKEDEANIPVDSQFLLLPDGQVVPTTRAPSSRKMDSASANTDLPDYFLFDKSVKAGTSSSVSLSSVLPPLAKAIAENPSTTVEGKKILRCIWAEFLFVCKTEAKRAAWAEEGSTAFKRYFIKQIKEVAYSARKLAAVNDNLAGMCDMFHKSVNEDLKSYEVQVDCGIYSDEMVSSWTESKEKLHDIPNDLKQRIGNILTCKRELGSGYECLRSIPTQMAHHDQLRRCQKTSEEMFGKAAEEWRSQKNDNPVKCSNWSDIITCMEQSIRVRQTVGKETAELVSHILQVLESSDPTALKTEIGHVIALLEEHKEKLVKAQHERQKNLWSSVGYLVEKCKALKHESVQRGLLSIETPPSELSAMTSPDHESTSRTFSATSPESLRTLEDSLSTREEFTEAVDRYNAESSNRLRELENLDWEFKGPT</sequence>
<evidence type="ECO:0000256" key="1">
    <source>
        <dbReference type="ARBA" id="ARBA00004123"/>
    </source>
</evidence>
<keyword evidence="9 16" id="KW-0418">Kinase</keyword>
<feature type="compositionally biased region" description="Polar residues" evidence="14">
    <location>
        <begin position="715"/>
        <end position="725"/>
    </location>
</feature>
<organism evidence="16 17">
    <name type="scientific">Holothuria leucospilota</name>
    <name type="common">Black long sea cucumber</name>
    <name type="synonym">Mertensiothuria leucospilota</name>
    <dbReference type="NCBI Taxonomy" id="206669"/>
    <lineage>
        <taxon>Eukaryota</taxon>
        <taxon>Metazoa</taxon>
        <taxon>Echinodermata</taxon>
        <taxon>Eleutherozoa</taxon>
        <taxon>Echinozoa</taxon>
        <taxon>Holothuroidea</taxon>
        <taxon>Aspidochirotacea</taxon>
        <taxon>Aspidochirotida</taxon>
        <taxon>Holothuriidae</taxon>
        <taxon>Holothuria</taxon>
    </lineage>
</organism>
<dbReference type="PROSITE" id="PS00107">
    <property type="entry name" value="PROTEIN_KINASE_ATP"/>
    <property type="match status" value="1"/>
</dbReference>
<dbReference type="InterPro" id="IPR046375">
    <property type="entry name" value="IKBKB_SDD_sf"/>
</dbReference>
<evidence type="ECO:0000256" key="4">
    <source>
        <dbReference type="ARBA" id="ARBA00022490"/>
    </source>
</evidence>